<feature type="transmembrane region" description="Helical" evidence="1">
    <location>
        <begin position="211"/>
        <end position="229"/>
    </location>
</feature>
<feature type="transmembrane region" description="Helical" evidence="1">
    <location>
        <begin position="12"/>
        <end position="30"/>
    </location>
</feature>
<reference evidence="2" key="1">
    <citation type="journal article" date="2021" name="PeerJ">
        <title>Extensive microbial diversity within the chicken gut microbiome revealed by metagenomics and culture.</title>
        <authorList>
            <person name="Gilroy R."/>
            <person name="Ravi A."/>
            <person name="Getino M."/>
            <person name="Pursley I."/>
            <person name="Horton D.L."/>
            <person name="Alikhan N.F."/>
            <person name="Baker D."/>
            <person name="Gharbi K."/>
            <person name="Hall N."/>
            <person name="Watson M."/>
            <person name="Adriaenssens E.M."/>
            <person name="Foster-Nyarko E."/>
            <person name="Jarju S."/>
            <person name="Secka A."/>
            <person name="Antonio M."/>
            <person name="Oren A."/>
            <person name="Chaudhuri R.R."/>
            <person name="La Ragione R."/>
            <person name="Hildebrand F."/>
            <person name="Pallen M.J."/>
        </authorList>
    </citation>
    <scope>NUCLEOTIDE SEQUENCE</scope>
    <source>
        <strain evidence="2">CHK192-19661</strain>
    </source>
</reference>
<keyword evidence="1" id="KW-0812">Transmembrane</keyword>
<accession>A0A9D2D593</accession>
<feature type="transmembrane region" description="Helical" evidence="1">
    <location>
        <begin position="36"/>
        <end position="54"/>
    </location>
</feature>
<gene>
    <name evidence="2" type="ORF">H9726_00045</name>
</gene>
<keyword evidence="1" id="KW-1133">Transmembrane helix</keyword>
<dbReference type="EMBL" id="DXCF01000001">
    <property type="protein sequence ID" value="HIZ08851.1"/>
    <property type="molecule type" value="Genomic_DNA"/>
</dbReference>
<evidence type="ECO:0000313" key="2">
    <source>
        <dbReference type="EMBL" id="HIZ08851.1"/>
    </source>
</evidence>
<organism evidence="2 3">
    <name type="scientific">Candidatus Borkfalkia avicola</name>
    <dbReference type="NCBI Taxonomy" id="2838503"/>
    <lineage>
        <taxon>Bacteria</taxon>
        <taxon>Bacillati</taxon>
        <taxon>Bacillota</taxon>
        <taxon>Clostridia</taxon>
        <taxon>Christensenellales</taxon>
        <taxon>Christensenellaceae</taxon>
        <taxon>Candidatus Borkfalkia</taxon>
    </lineage>
</organism>
<dbReference type="AlphaFoldDB" id="A0A9D2D593"/>
<comment type="caution">
    <text evidence="2">The sequence shown here is derived from an EMBL/GenBank/DDBJ whole genome shotgun (WGS) entry which is preliminary data.</text>
</comment>
<protein>
    <submittedName>
        <fullName evidence="2">Uncharacterized protein</fullName>
    </submittedName>
</protein>
<sequence>MKKIDFPLFADTLFLFAAAGLLSLCLFRFYLPLAPALAAGVCCGLAAAGLFFLLSRPRRLKKRGDDARRKEAEKLAFHLAMDAPENGAKLLAESINAAHEKRGETAPPARAERDAVIAGDARGFVRFRFEKVTADELSPFIRAEGAKKAVFAGAFTEEAKKLAEAFGLELFDADRVYALVKEGGRMPQKLISPPEKRNGAKEKFRFRIRRSAWKGYLLSGGMLLLFSLVTVFPVYYVVSGSVLLTIAVLVRFFGKKE</sequence>
<evidence type="ECO:0000256" key="1">
    <source>
        <dbReference type="SAM" id="Phobius"/>
    </source>
</evidence>
<dbReference type="Proteomes" id="UP000824025">
    <property type="component" value="Unassembled WGS sequence"/>
</dbReference>
<reference evidence="2" key="2">
    <citation type="submission" date="2021-04" db="EMBL/GenBank/DDBJ databases">
        <authorList>
            <person name="Gilroy R."/>
        </authorList>
    </citation>
    <scope>NUCLEOTIDE SEQUENCE</scope>
    <source>
        <strain evidence="2">CHK192-19661</strain>
    </source>
</reference>
<name>A0A9D2D593_9FIRM</name>
<proteinExistence type="predicted"/>
<evidence type="ECO:0000313" key="3">
    <source>
        <dbReference type="Proteomes" id="UP000824025"/>
    </source>
</evidence>
<keyword evidence="1" id="KW-0472">Membrane</keyword>